<feature type="signal peptide" evidence="1">
    <location>
        <begin position="1"/>
        <end position="19"/>
    </location>
</feature>
<name>A0ABY7WRM9_9LACO</name>
<accession>A0ABY7WRM9</accession>
<sequence>MKIKAITLASAAALAIATAPVITPAINSFASASNSIHTTQVQRDQTTNKLAKNHQDANTPLNRPNRIATTAHISFVPGYSIQVWTMTHTFVYDSDGRLKKLRDGANISIYDKTTVNGDVYYKIGSNQWVDSAYVSFS</sequence>
<gene>
    <name evidence="3" type="ORF">PQ472_10860</name>
</gene>
<evidence type="ECO:0000313" key="4">
    <source>
        <dbReference type="Proteomes" id="UP001220377"/>
    </source>
</evidence>
<dbReference type="RefSeq" id="WP_274259784.1">
    <property type="nucleotide sequence ID" value="NZ_CP117884.1"/>
</dbReference>
<evidence type="ECO:0000313" key="3">
    <source>
        <dbReference type="EMBL" id="WDF82376.1"/>
    </source>
</evidence>
<feature type="chain" id="PRO_5045937109" evidence="1">
    <location>
        <begin position="20"/>
        <end position="137"/>
    </location>
</feature>
<keyword evidence="4" id="KW-1185">Reference proteome</keyword>
<keyword evidence="1" id="KW-0732">Signal</keyword>
<evidence type="ECO:0000256" key="1">
    <source>
        <dbReference type="SAM" id="SignalP"/>
    </source>
</evidence>
<dbReference type="Proteomes" id="UP001220377">
    <property type="component" value="Chromosome"/>
</dbReference>
<dbReference type="Pfam" id="PF03217">
    <property type="entry name" value="SlpA"/>
    <property type="match status" value="1"/>
</dbReference>
<reference evidence="3 4" key="1">
    <citation type="submission" date="2023-02" db="EMBL/GenBank/DDBJ databases">
        <title>Genome sequence of Lacticaseibacillus sp. KACC 23028.</title>
        <authorList>
            <person name="Kim S."/>
            <person name="Heo J."/>
            <person name="Kwon S.-W."/>
        </authorList>
    </citation>
    <scope>NUCLEOTIDE SEQUENCE [LARGE SCALE GENOMIC DNA]</scope>
    <source>
        <strain evidence="3 4">KACC 23028</strain>
    </source>
</reference>
<feature type="domain" description="S-layer protein C-terminal" evidence="2">
    <location>
        <begin position="86"/>
        <end position="130"/>
    </location>
</feature>
<proteinExistence type="predicted"/>
<dbReference type="InterPro" id="IPR024968">
    <property type="entry name" value="SlpA_C_lactobacillus"/>
</dbReference>
<protein>
    <submittedName>
        <fullName evidence="3">SLAP domain-containing protein</fullName>
    </submittedName>
</protein>
<dbReference type="EMBL" id="CP117884">
    <property type="protein sequence ID" value="WDF82376.1"/>
    <property type="molecule type" value="Genomic_DNA"/>
</dbReference>
<organism evidence="3 4">
    <name type="scientific">Lacticaseibacillus pabuli</name>
    <dbReference type="NCBI Taxonomy" id="3025672"/>
    <lineage>
        <taxon>Bacteria</taxon>
        <taxon>Bacillati</taxon>
        <taxon>Bacillota</taxon>
        <taxon>Bacilli</taxon>
        <taxon>Lactobacillales</taxon>
        <taxon>Lactobacillaceae</taxon>
        <taxon>Lacticaseibacillus</taxon>
    </lineage>
</organism>
<evidence type="ECO:0000259" key="2">
    <source>
        <dbReference type="Pfam" id="PF03217"/>
    </source>
</evidence>